<dbReference type="AlphaFoldDB" id="A0A9X0BGW3"/>
<protein>
    <submittedName>
        <fullName evidence="1">Uncharacterized protein</fullName>
    </submittedName>
</protein>
<evidence type="ECO:0000313" key="2">
    <source>
        <dbReference type="Proteomes" id="UP001147760"/>
    </source>
</evidence>
<reference evidence="1" key="2">
    <citation type="journal article" date="2023" name="IMA Fungus">
        <title>Comparative genomic study of the Penicillium genus elucidates a diverse pangenome and 15 lateral gene transfer events.</title>
        <authorList>
            <person name="Petersen C."/>
            <person name="Sorensen T."/>
            <person name="Nielsen M.R."/>
            <person name="Sondergaard T.E."/>
            <person name="Sorensen J.L."/>
            <person name="Fitzpatrick D.A."/>
            <person name="Frisvad J.C."/>
            <person name="Nielsen K.L."/>
        </authorList>
    </citation>
    <scope>NUCLEOTIDE SEQUENCE</scope>
    <source>
        <strain evidence="1">IBT 17660</strain>
    </source>
</reference>
<reference evidence="1" key="1">
    <citation type="submission" date="2022-12" db="EMBL/GenBank/DDBJ databases">
        <authorList>
            <person name="Petersen C."/>
        </authorList>
    </citation>
    <scope>NUCLEOTIDE SEQUENCE</scope>
    <source>
        <strain evidence="1">IBT 17660</strain>
    </source>
</reference>
<sequence length="66" mass="7821">MQTCMITRWDGYRPKTRLSQFGYWQLSSYRPIDRLCKDMEVNAEQVGKVVWNVETCEAVNICQTWG</sequence>
<comment type="caution">
    <text evidence="1">The sequence shown here is derived from an EMBL/GenBank/DDBJ whole genome shotgun (WGS) entry which is preliminary data.</text>
</comment>
<dbReference type="EMBL" id="JAPWDO010000008">
    <property type="protein sequence ID" value="KAJ5458883.1"/>
    <property type="molecule type" value="Genomic_DNA"/>
</dbReference>
<evidence type="ECO:0000313" key="1">
    <source>
        <dbReference type="EMBL" id="KAJ5458883.1"/>
    </source>
</evidence>
<dbReference type="Proteomes" id="UP001147760">
    <property type="component" value="Unassembled WGS sequence"/>
</dbReference>
<accession>A0A9X0BGW3</accession>
<organism evidence="1 2">
    <name type="scientific">Penicillium desertorum</name>
    <dbReference type="NCBI Taxonomy" id="1303715"/>
    <lineage>
        <taxon>Eukaryota</taxon>
        <taxon>Fungi</taxon>
        <taxon>Dikarya</taxon>
        <taxon>Ascomycota</taxon>
        <taxon>Pezizomycotina</taxon>
        <taxon>Eurotiomycetes</taxon>
        <taxon>Eurotiomycetidae</taxon>
        <taxon>Eurotiales</taxon>
        <taxon>Aspergillaceae</taxon>
        <taxon>Penicillium</taxon>
    </lineage>
</organism>
<gene>
    <name evidence="1" type="ORF">N7530_010827</name>
</gene>
<name>A0A9X0BGW3_9EURO</name>
<proteinExistence type="predicted"/>
<keyword evidence="2" id="KW-1185">Reference proteome</keyword>